<dbReference type="InterPro" id="IPR011009">
    <property type="entry name" value="Kinase-like_dom_sf"/>
</dbReference>
<protein>
    <submittedName>
        <fullName evidence="2">Aminoglycoside phosphotransferase family protein</fullName>
    </submittedName>
</protein>
<dbReference type="AlphaFoldDB" id="A0A9D1WJ70"/>
<dbReference type="Gene3D" id="3.90.1200.10">
    <property type="match status" value="1"/>
</dbReference>
<evidence type="ECO:0000313" key="3">
    <source>
        <dbReference type="Proteomes" id="UP000886817"/>
    </source>
</evidence>
<reference evidence="2" key="1">
    <citation type="journal article" date="2021" name="PeerJ">
        <title>Extensive microbial diversity within the chicken gut microbiome revealed by metagenomics and culture.</title>
        <authorList>
            <person name="Gilroy R."/>
            <person name="Ravi A."/>
            <person name="Getino M."/>
            <person name="Pursley I."/>
            <person name="Horton D.L."/>
            <person name="Alikhan N.F."/>
            <person name="Baker D."/>
            <person name="Gharbi K."/>
            <person name="Hall N."/>
            <person name="Watson M."/>
            <person name="Adriaenssens E.M."/>
            <person name="Foster-Nyarko E."/>
            <person name="Jarju S."/>
            <person name="Secka A."/>
            <person name="Antonio M."/>
            <person name="Oren A."/>
            <person name="Chaudhuri R.R."/>
            <person name="La Ragione R."/>
            <person name="Hildebrand F."/>
            <person name="Pallen M.J."/>
        </authorList>
    </citation>
    <scope>NUCLEOTIDE SEQUENCE</scope>
    <source>
        <strain evidence="2">ChiSjej1B19-8411</strain>
    </source>
</reference>
<dbReference type="InterPro" id="IPR002575">
    <property type="entry name" value="Aminoglycoside_PTrfase"/>
</dbReference>
<dbReference type="EMBL" id="DXEX01000234">
    <property type="protein sequence ID" value="HIX60201.1"/>
    <property type="molecule type" value="Genomic_DNA"/>
</dbReference>
<comment type="caution">
    <text evidence="2">The sequence shown here is derived from an EMBL/GenBank/DDBJ whole genome shotgun (WGS) entry which is preliminary data.</text>
</comment>
<accession>A0A9D1WJ70</accession>
<sequence>MGGETVKTDARMEKVIAAFLLSGDCVECVPYGSGHINDTYCVTMEENGGKCRYILQRMNKRVFRDPEGLMENIMGVTRWLEKKILEKGGDPYRETLHVVTSRDGKPYYRDPEGEYWRVYRFVEDTSSYDRVETPEDFYESAVSFGKFQGMLANYPAETLHETIRDFHNTPDRFARFLAAKEADVCKRAAGVEEEIRFVLEREAFTYVLCDKQDQGLLPLRVTHNDTKLNNILIDNATGKGICVIDLDTVMPGLSVNDFGDSIRFGASTADEDEQDLSKVSCDLHLFELYTKGFLEGCAGSLTKEELECLPLGAIMMTLECGIRFLTDYLEGDHYFKIHREGQNLDRCRTQFQLVKDMEQKLPRMQEIVRKYAEVESA</sequence>
<dbReference type="PANTHER" id="PTHR21064">
    <property type="entry name" value="AMINOGLYCOSIDE PHOSPHOTRANSFERASE DOMAIN-CONTAINING PROTEIN-RELATED"/>
    <property type="match status" value="1"/>
</dbReference>
<feature type="domain" description="Aminoglycoside phosphotransferase" evidence="1">
    <location>
        <begin position="28"/>
        <end position="270"/>
    </location>
</feature>
<evidence type="ECO:0000313" key="2">
    <source>
        <dbReference type="EMBL" id="HIX60201.1"/>
    </source>
</evidence>
<evidence type="ECO:0000259" key="1">
    <source>
        <dbReference type="Pfam" id="PF01636"/>
    </source>
</evidence>
<gene>
    <name evidence="2" type="ORF">IAA45_10890</name>
</gene>
<dbReference type="Proteomes" id="UP000886817">
    <property type="component" value="Unassembled WGS sequence"/>
</dbReference>
<dbReference type="InterPro" id="IPR050249">
    <property type="entry name" value="Pseudomonas-type_ThrB"/>
</dbReference>
<organism evidence="2 3">
    <name type="scientific">Candidatus Blautia gallistercoris</name>
    <dbReference type="NCBI Taxonomy" id="2838490"/>
    <lineage>
        <taxon>Bacteria</taxon>
        <taxon>Bacillati</taxon>
        <taxon>Bacillota</taxon>
        <taxon>Clostridia</taxon>
        <taxon>Lachnospirales</taxon>
        <taxon>Lachnospiraceae</taxon>
        <taxon>Blautia</taxon>
    </lineage>
</organism>
<dbReference type="SUPFAM" id="SSF56112">
    <property type="entry name" value="Protein kinase-like (PK-like)"/>
    <property type="match status" value="1"/>
</dbReference>
<reference evidence="2" key="2">
    <citation type="submission" date="2021-04" db="EMBL/GenBank/DDBJ databases">
        <authorList>
            <person name="Gilroy R."/>
        </authorList>
    </citation>
    <scope>NUCLEOTIDE SEQUENCE</scope>
    <source>
        <strain evidence="2">ChiSjej1B19-8411</strain>
    </source>
</reference>
<dbReference type="PANTHER" id="PTHR21064:SF5">
    <property type="entry name" value="SLR1880 PROTEIN"/>
    <property type="match status" value="1"/>
</dbReference>
<proteinExistence type="predicted"/>
<dbReference type="Pfam" id="PF01636">
    <property type="entry name" value="APH"/>
    <property type="match status" value="1"/>
</dbReference>
<name>A0A9D1WJ70_9FIRM</name>